<reference evidence="1 2" key="1">
    <citation type="submission" date="2020-08" db="EMBL/GenBank/DDBJ databases">
        <title>Sequencing the genomes of 1000 actinobacteria strains.</title>
        <authorList>
            <person name="Klenk H.-P."/>
        </authorList>
    </citation>
    <scope>NUCLEOTIDE SEQUENCE [LARGE SCALE GENOMIC DNA]</scope>
    <source>
        <strain evidence="1 2">DSM 105784</strain>
    </source>
</reference>
<protein>
    <submittedName>
        <fullName evidence="1">Uncharacterized protein</fullName>
    </submittedName>
</protein>
<evidence type="ECO:0000313" key="2">
    <source>
        <dbReference type="Proteomes" id="UP000536685"/>
    </source>
</evidence>
<gene>
    <name evidence="1" type="ORF">HD599_003227</name>
</gene>
<dbReference type="Proteomes" id="UP000536685">
    <property type="component" value="Unassembled WGS sequence"/>
</dbReference>
<dbReference type="AlphaFoldDB" id="A0A841ARK2"/>
<name>A0A841ARK2_9MICO</name>
<keyword evidence="2" id="KW-1185">Reference proteome</keyword>
<dbReference type="EMBL" id="JACHMJ010000001">
    <property type="protein sequence ID" value="MBB5844904.1"/>
    <property type="molecule type" value="Genomic_DNA"/>
</dbReference>
<comment type="caution">
    <text evidence="1">The sequence shown here is derived from an EMBL/GenBank/DDBJ whole genome shotgun (WGS) entry which is preliminary data.</text>
</comment>
<evidence type="ECO:0000313" key="1">
    <source>
        <dbReference type="EMBL" id="MBB5844904.1"/>
    </source>
</evidence>
<accession>A0A841ARK2</accession>
<organism evidence="1 2">
    <name type="scientific">Conyzicola lurida</name>
    <dbReference type="NCBI Taxonomy" id="1172621"/>
    <lineage>
        <taxon>Bacteria</taxon>
        <taxon>Bacillati</taxon>
        <taxon>Actinomycetota</taxon>
        <taxon>Actinomycetes</taxon>
        <taxon>Micrococcales</taxon>
        <taxon>Microbacteriaceae</taxon>
        <taxon>Conyzicola</taxon>
    </lineage>
</organism>
<sequence>MNGTTIVHTLTANKGVGVNSTALTNLSCTT</sequence>
<proteinExistence type="predicted"/>